<proteinExistence type="predicted"/>
<dbReference type="EMBL" id="BKCJ011242110">
    <property type="protein sequence ID" value="GFD08976.1"/>
    <property type="molecule type" value="Genomic_DNA"/>
</dbReference>
<reference evidence="2" key="1">
    <citation type="journal article" date="2019" name="Sci. Rep.">
        <title>Draft genome of Tanacetum cinerariifolium, the natural source of mosquito coil.</title>
        <authorList>
            <person name="Yamashiro T."/>
            <person name="Shiraishi A."/>
            <person name="Satake H."/>
            <person name="Nakayama K."/>
        </authorList>
    </citation>
    <scope>NUCLEOTIDE SEQUENCE</scope>
</reference>
<evidence type="ECO:0000313" key="2">
    <source>
        <dbReference type="EMBL" id="GFD08976.1"/>
    </source>
</evidence>
<sequence>AVVPDHALNVDSESRPLEALASPMVSDSNFVEPSVNSEPFSVRETPIGSAALNPDDEPLGSPDTTDYFGGSEFSEDDPLEHVSINALSGTDESLPTQAAHAIAPESPPILSPHIALYRPQKTVRGPRKTVRPQPLLPPSILARIND</sequence>
<accession>A0A699TIR9</accession>
<feature type="non-terminal residue" evidence="2">
    <location>
        <position position="1"/>
    </location>
</feature>
<protein>
    <submittedName>
        <fullName evidence="2">Uncharacterized protein</fullName>
    </submittedName>
</protein>
<dbReference type="AlphaFoldDB" id="A0A699TIR9"/>
<feature type="region of interest" description="Disordered" evidence="1">
    <location>
        <begin position="122"/>
        <end position="146"/>
    </location>
</feature>
<feature type="region of interest" description="Disordered" evidence="1">
    <location>
        <begin position="46"/>
        <end position="75"/>
    </location>
</feature>
<name>A0A699TIR9_TANCI</name>
<evidence type="ECO:0000256" key="1">
    <source>
        <dbReference type="SAM" id="MobiDB-lite"/>
    </source>
</evidence>
<organism evidence="2">
    <name type="scientific">Tanacetum cinerariifolium</name>
    <name type="common">Dalmatian daisy</name>
    <name type="synonym">Chrysanthemum cinerariifolium</name>
    <dbReference type="NCBI Taxonomy" id="118510"/>
    <lineage>
        <taxon>Eukaryota</taxon>
        <taxon>Viridiplantae</taxon>
        <taxon>Streptophyta</taxon>
        <taxon>Embryophyta</taxon>
        <taxon>Tracheophyta</taxon>
        <taxon>Spermatophyta</taxon>
        <taxon>Magnoliopsida</taxon>
        <taxon>eudicotyledons</taxon>
        <taxon>Gunneridae</taxon>
        <taxon>Pentapetalae</taxon>
        <taxon>asterids</taxon>
        <taxon>campanulids</taxon>
        <taxon>Asterales</taxon>
        <taxon>Asteraceae</taxon>
        <taxon>Asteroideae</taxon>
        <taxon>Anthemideae</taxon>
        <taxon>Anthemidinae</taxon>
        <taxon>Tanacetum</taxon>
    </lineage>
</organism>
<gene>
    <name evidence="2" type="ORF">Tci_880945</name>
</gene>
<comment type="caution">
    <text evidence="2">The sequence shown here is derived from an EMBL/GenBank/DDBJ whole genome shotgun (WGS) entry which is preliminary data.</text>
</comment>